<sequence>TRRRPSIDLREAGSASGGRAAVVCGRREVSEIGKSLDAEIYGRFPGFGEWRWGLGAHRVLLSRGINSRLLPDPNS</sequence>
<organism evidence="1 2">
    <name type="scientific">Rhynchophorus ferrugineus</name>
    <name type="common">Red palm weevil</name>
    <name type="synonym">Curculio ferrugineus</name>
    <dbReference type="NCBI Taxonomy" id="354439"/>
    <lineage>
        <taxon>Eukaryota</taxon>
        <taxon>Metazoa</taxon>
        <taxon>Ecdysozoa</taxon>
        <taxon>Arthropoda</taxon>
        <taxon>Hexapoda</taxon>
        <taxon>Insecta</taxon>
        <taxon>Pterygota</taxon>
        <taxon>Neoptera</taxon>
        <taxon>Endopterygota</taxon>
        <taxon>Coleoptera</taxon>
        <taxon>Polyphaga</taxon>
        <taxon>Cucujiformia</taxon>
        <taxon>Curculionidae</taxon>
        <taxon>Dryophthorinae</taxon>
        <taxon>Rhynchophorus</taxon>
    </lineage>
</organism>
<proteinExistence type="predicted"/>
<protein>
    <submittedName>
        <fullName evidence="1">Uncharacterized protein</fullName>
    </submittedName>
</protein>
<evidence type="ECO:0000313" key="2">
    <source>
        <dbReference type="Proteomes" id="UP000625711"/>
    </source>
</evidence>
<name>A0A834MA11_RHYFE</name>
<evidence type="ECO:0000313" key="1">
    <source>
        <dbReference type="EMBL" id="KAF7277286.1"/>
    </source>
</evidence>
<feature type="non-terminal residue" evidence="1">
    <location>
        <position position="1"/>
    </location>
</feature>
<gene>
    <name evidence="1" type="ORF">GWI33_008806</name>
</gene>
<comment type="caution">
    <text evidence="1">The sequence shown here is derived from an EMBL/GenBank/DDBJ whole genome shotgun (WGS) entry which is preliminary data.</text>
</comment>
<dbReference type="EMBL" id="JAACXV010003072">
    <property type="protein sequence ID" value="KAF7277286.1"/>
    <property type="molecule type" value="Genomic_DNA"/>
</dbReference>
<reference evidence="1" key="1">
    <citation type="submission" date="2020-08" db="EMBL/GenBank/DDBJ databases">
        <title>Genome sequencing and assembly of the red palm weevil Rhynchophorus ferrugineus.</title>
        <authorList>
            <person name="Dias G.B."/>
            <person name="Bergman C.M."/>
            <person name="Manee M."/>
        </authorList>
    </citation>
    <scope>NUCLEOTIDE SEQUENCE</scope>
    <source>
        <strain evidence="1">AA-2017</strain>
        <tissue evidence="1">Whole larva</tissue>
    </source>
</reference>
<keyword evidence="2" id="KW-1185">Reference proteome</keyword>
<dbReference type="AlphaFoldDB" id="A0A834MA11"/>
<dbReference type="Proteomes" id="UP000625711">
    <property type="component" value="Unassembled WGS sequence"/>
</dbReference>
<accession>A0A834MA11</accession>